<gene>
    <name evidence="2" type="ORF">PXEA_LOCUS5995</name>
</gene>
<dbReference type="Proteomes" id="UP000784294">
    <property type="component" value="Unassembled WGS sequence"/>
</dbReference>
<dbReference type="EMBL" id="CAAALY010015106">
    <property type="protein sequence ID" value="VEL12555.1"/>
    <property type="molecule type" value="Genomic_DNA"/>
</dbReference>
<reference evidence="2" key="1">
    <citation type="submission" date="2018-11" db="EMBL/GenBank/DDBJ databases">
        <authorList>
            <consortium name="Pathogen Informatics"/>
        </authorList>
    </citation>
    <scope>NUCLEOTIDE SEQUENCE</scope>
</reference>
<name>A0A448WIF2_9PLAT</name>
<comment type="caution">
    <text evidence="2">The sequence shown here is derived from an EMBL/GenBank/DDBJ whole genome shotgun (WGS) entry which is preliminary data.</text>
</comment>
<accession>A0A448WIF2</accession>
<evidence type="ECO:0000313" key="3">
    <source>
        <dbReference type="Proteomes" id="UP000784294"/>
    </source>
</evidence>
<protein>
    <submittedName>
        <fullName evidence="2">Uncharacterized protein</fullName>
    </submittedName>
</protein>
<keyword evidence="3" id="KW-1185">Reference proteome</keyword>
<organism evidence="2 3">
    <name type="scientific">Protopolystoma xenopodis</name>
    <dbReference type="NCBI Taxonomy" id="117903"/>
    <lineage>
        <taxon>Eukaryota</taxon>
        <taxon>Metazoa</taxon>
        <taxon>Spiralia</taxon>
        <taxon>Lophotrochozoa</taxon>
        <taxon>Platyhelminthes</taxon>
        <taxon>Monogenea</taxon>
        <taxon>Polyopisthocotylea</taxon>
        <taxon>Polystomatidea</taxon>
        <taxon>Polystomatidae</taxon>
        <taxon>Protopolystoma</taxon>
    </lineage>
</organism>
<evidence type="ECO:0000313" key="2">
    <source>
        <dbReference type="EMBL" id="VEL12555.1"/>
    </source>
</evidence>
<sequence length="233" mass="25277">MVIPNLFRVAPYRPNFSGQPILPPSMVSVNSPLAADFVAEAEKLNAFYKALPNGRRADNISAGSSELLPPHPTSLFPQSGPNASIAPADPLFMDVLNQSCVTSLLANQNSVTADAAAAYYRAVMALSQSHQPCLLDQDQVVNISRLWQPGEHLPTVPQKTQAAAAAMTLNCWSDTMAGHKNMHCTPKMGQNTLRRMKKGEIATPTTKGNLDLDSDYSGASTQVRRKFRLPRHP</sequence>
<feature type="region of interest" description="Disordered" evidence="1">
    <location>
        <begin position="201"/>
        <end position="233"/>
    </location>
</feature>
<proteinExistence type="predicted"/>
<evidence type="ECO:0000256" key="1">
    <source>
        <dbReference type="SAM" id="MobiDB-lite"/>
    </source>
</evidence>
<feature type="compositionally biased region" description="Basic residues" evidence="1">
    <location>
        <begin position="223"/>
        <end position="233"/>
    </location>
</feature>
<dbReference type="AlphaFoldDB" id="A0A448WIF2"/>